<accession>A0A9P6QF86</accession>
<evidence type="ECO:0000256" key="6">
    <source>
        <dbReference type="SAM" id="Phobius"/>
    </source>
</evidence>
<dbReference type="PROSITE" id="PS00022">
    <property type="entry name" value="EGF_1"/>
    <property type="match status" value="1"/>
</dbReference>
<dbReference type="InterPro" id="IPR015915">
    <property type="entry name" value="Kelch-typ_b-propeller"/>
</dbReference>
<dbReference type="PANTHER" id="PTHR23244">
    <property type="entry name" value="KELCH REPEAT DOMAIN"/>
    <property type="match status" value="1"/>
</dbReference>
<comment type="caution">
    <text evidence="8">The sequence shown here is derived from an EMBL/GenBank/DDBJ whole genome shotgun (WGS) entry which is preliminary data.</text>
</comment>
<dbReference type="OrthoDB" id="10251809at2759"/>
<dbReference type="CDD" id="cd00041">
    <property type="entry name" value="CUB"/>
    <property type="match status" value="1"/>
</dbReference>
<evidence type="ECO:0000313" key="8">
    <source>
        <dbReference type="EMBL" id="KAG0266584.1"/>
    </source>
</evidence>
<keyword evidence="2" id="KW-0677">Repeat</keyword>
<feature type="compositionally biased region" description="Basic and acidic residues" evidence="5">
    <location>
        <begin position="1128"/>
        <end position="1138"/>
    </location>
</feature>
<feature type="region of interest" description="Disordered" evidence="5">
    <location>
        <begin position="925"/>
        <end position="947"/>
    </location>
</feature>
<feature type="compositionally biased region" description="Polar residues" evidence="5">
    <location>
        <begin position="1186"/>
        <end position="1196"/>
    </location>
</feature>
<dbReference type="InterPro" id="IPR035914">
    <property type="entry name" value="Sperma_CUB_dom_sf"/>
</dbReference>
<keyword evidence="9" id="KW-1185">Reference proteome</keyword>
<dbReference type="SUPFAM" id="SSF117281">
    <property type="entry name" value="Kelch motif"/>
    <property type="match status" value="2"/>
</dbReference>
<dbReference type="SUPFAM" id="SSF49854">
    <property type="entry name" value="Spermadhesin, CUB domain"/>
    <property type="match status" value="1"/>
</dbReference>
<feature type="compositionally biased region" description="Acidic residues" evidence="5">
    <location>
        <begin position="518"/>
        <end position="532"/>
    </location>
</feature>
<feature type="region of interest" description="Disordered" evidence="5">
    <location>
        <begin position="500"/>
        <end position="538"/>
    </location>
</feature>
<dbReference type="Proteomes" id="UP000726737">
    <property type="component" value="Unassembled WGS sequence"/>
</dbReference>
<feature type="compositionally biased region" description="Polar residues" evidence="5">
    <location>
        <begin position="1045"/>
        <end position="1058"/>
    </location>
</feature>
<dbReference type="InterPro" id="IPR000859">
    <property type="entry name" value="CUB_dom"/>
</dbReference>
<evidence type="ECO:0000256" key="1">
    <source>
        <dbReference type="ARBA" id="ARBA00022441"/>
    </source>
</evidence>
<dbReference type="PANTHER" id="PTHR23244:SF456">
    <property type="entry name" value="MULTIPLE EPIDERMAL GROWTH FACTOR-LIKE DOMAINS PROTEIN 8"/>
    <property type="match status" value="1"/>
</dbReference>
<protein>
    <submittedName>
        <fullName evidence="8">Multiple epidermal growth factor-like domains protein 8</fullName>
    </submittedName>
</protein>
<feature type="compositionally biased region" description="Low complexity" evidence="5">
    <location>
        <begin position="997"/>
        <end position="1019"/>
    </location>
</feature>
<dbReference type="PROSITE" id="PS01180">
    <property type="entry name" value="CUB"/>
    <property type="match status" value="1"/>
</dbReference>
<feature type="domain" description="CUB" evidence="7">
    <location>
        <begin position="119"/>
        <end position="246"/>
    </location>
</feature>
<feature type="compositionally biased region" description="Basic and acidic residues" evidence="5">
    <location>
        <begin position="1150"/>
        <end position="1172"/>
    </location>
</feature>
<dbReference type="Gene3D" id="2.120.10.80">
    <property type="entry name" value="Kelch-type beta propeller"/>
    <property type="match status" value="2"/>
</dbReference>
<dbReference type="Pfam" id="PF00431">
    <property type="entry name" value="CUB"/>
    <property type="match status" value="1"/>
</dbReference>
<feature type="compositionally biased region" description="Low complexity" evidence="5">
    <location>
        <begin position="1340"/>
        <end position="1361"/>
    </location>
</feature>
<dbReference type="InterPro" id="IPR000742">
    <property type="entry name" value="EGF"/>
</dbReference>
<reference evidence="8" key="1">
    <citation type="journal article" date="2020" name="Fungal Divers.">
        <title>Resolving the Mortierellaceae phylogeny through synthesis of multi-gene phylogenetics and phylogenomics.</title>
        <authorList>
            <person name="Vandepol N."/>
            <person name="Liber J."/>
            <person name="Desiro A."/>
            <person name="Na H."/>
            <person name="Kennedy M."/>
            <person name="Barry K."/>
            <person name="Grigoriev I.V."/>
            <person name="Miller A.N."/>
            <person name="O'Donnell K."/>
            <person name="Stajich J.E."/>
            <person name="Bonito G."/>
        </authorList>
    </citation>
    <scope>NUCLEOTIDE SEQUENCE</scope>
    <source>
        <strain evidence="8">KOD948</strain>
    </source>
</reference>
<dbReference type="Pfam" id="PF24981">
    <property type="entry name" value="Beta-prop_ATRN-LZTR1"/>
    <property type="match status" value="1"/>
</dbReference>
<gene>
    <name evidence="8" type="primary">MEGF8_1</name>
    <name evidence="8" type="ORF">BG011_001773</name>
</gene>
<feature type="region of interest" description="Disordered" evidence="5">
    <location>
        <begin position="1099"/>
        <end position="1174"/>
    </location>
</feature>
<feature type="coiled-coil region" evidence="4">
    <location>
        <begin position="1238"/>
        <end position="1265"/>
    </location>
</feature>
<keyword evidence="1" id="KW-0880">Kelch repeat</keyword>
<proteinExistence type="predicted"/>
<feature type="region of interest" description="Disordered" evidence="5">
    <location>
        <begin position="989"/>
        <end position="1025"/>
    </location>
</feature>
<keyword evidence="3" id="KW-1015">Disulfide bond</keyword>
<keyword evidence="4" id="KW-0175">Coiled coil</keyword>
<feature type="compositionally biased region" description="Polar residues" evidence="5">
    <location>
        <begin position="1325"/>
        <end position="1339"/>
    </location>
</feature>
<keyword evidence="6" id="KW-0812">Transmembrane</keyword>
<sequence>MAQQGWARFLVLFITILILVTPHLLFKDKRSSTWVKAVPADTLSPDSTFFGHGLDISQHDSNNGVYDGGHEYHQYKRRGIIQDVIEDKDDTAANPPSVISRQSINNAQLHRAKVASTVCNPNIPQMLGPGWNGSFASNSPDGYYPSQTRSCTWIIQAISNISGLENTPYVIAVKFWTPIQLVCGIDYLTLYDGPDTSSPILAKLCGNTWFDKAPIIYSTGPHLTAVFSSQARTPGSFGFTAGWTSVAPCSLCVGSGRGTCSSTKTCNCSSRYSGAVCESETAGFKDFTPRSQHAMAYDHDKEMVYIMGGTSLRNPFIWDLLTYTFATNKWNKITINTKNPDPRYGHFAFMYNNDLYVYGGVSVVGGLADVWKFNGKAWTHQQPINPEKLPSGRIGSACVLVSNNNSTRLYVFGGLDSAGRTTRELNVYDINLDMWKASDHKNSVGLSGATAVYHQATDSIYYFGGMVNPTTRNVITYQYRISQDLWYALAPRIDPLTADPIPYWNGTQPDSPSTVDTKDEDTEDDPYEEDAQTTETPYLPPVMYDPWTTVWSPAGSMGDDFVVMYGGMRPYGPGVHDRDQSCYAKNVSIYDLSCQTWTSFYTAELDEIFRGRANHTMIMRPPGSSGGNKTAWTAYIFGGFDGQDHADMLSITMSIPAPAPASVNNCREDVPKSGTVQDLIRQRPEFKSRVLAPDACPSRIALDLDNPHSGTIQIGEEMTFKIYVDANDLDVQFEIRTLPTSALDFKSLNVWEGFMNMYWRADHGLTDDSWDGYSGTSSPVPSDIMFDDHNLRDRPVITRAGILNTSELMNRWTKYSGLDSSRTFSAYRQNSSYIRFPASDARRFSGYYVFSLTNRNDISLSFSVTATLLDRPTTVDKATGSSFNMATLGLFMLGFILSVVLLVFLARKIRQLIDDRDASHRAAEMQLLEDEEEERNRNGRGHNGGMTMAQADEDVLVKKPMYRIVVGIQDLGRDVVDISGPNLRHRIVRGTKSTAVNDSGNVINSSDNNNSDKNNSNSNTIIKHSEKLRTDNYKDTTVARSFSESFKVQAGEEQSQPGSKPRRSRVKSDYIRDIGSAPLLLPASEDVLMMADGSNLADSSLQMQSVPTPDLEYSPESEPLENSNAKDSAVERSSRIKDALMPNRQVSRRQQKETADKDMEDIVRQPHTRDLQRGWSLKGLGTATSLRRLQSTSSKISPEEREGLTSPGFVEDEEKSADGDSDQEVIDLSILSTHTDLLQIRQEQLEKHQRECEEVNAATALLRQRRNPIKVQPISVEPLPFHSGLVPRTWAHLRRYQRTLARQQQQLQRQQSNETICRSPLGHNGSMNSARSMRPSRNQSATPSSPVSSSSSSISRRVPARQIRETRSQGSLRAVHKVASRMTLRTNGESVIRTPEVARPKSMAENRSWFRGRAKPESDLETGIELVNRQTMEPQEAPHVTGEQGQQQTFATQKRKQIKMRGRQEYEPGPLLAMNVLIVFPGDSGARGVRQLGDSGRSTDERGDEVLYDTEKRLPPMAIGTVFVPDPVRWWAYIAKQQLDRRRFERQLRKRMLKQKERSLQRPQPVKTR</sequence>
<name>A0A9P6QF86_9FUNG</name>
<evidence type="ECO:0000256" key="2">
    <source>
        <dbReference type="ARBA" id="ARBA00022737"/>
    </source>
</evidence>
<evidence type="ECO:0000259" key="7">
    <source>
        <dbReference type="PROSITE" id="PS01180"/>
    </source>
</evidence>
<feature type="compositionally biased region" description="Acidic residues" evidence="5">
    <location>
        <begin position="1210"/>
        <end position="1221"/>
    </location>
</feature>
<feature type="region of interest" description="Disordered" evidence="5">
    <location>
        <begin position="1045"/>
        <end position="1069"/>
    </location>
</feature>
<dbReference type="Gene3D" id="2.60.120.290">
    <property type="entry name" value="Spermadhesin, CUB domain"/>
    <property type="match status" value="1"/>
</dbReference>
<keyword evidence="6" id="KW-1133">Transmembrane helix</keyword>
<evidence type="ECO:0000256" key="4">
    <source>
        <dbReference type="SAM" id="Coils"/>
    </source>
</evidence>
<organism evidence="8 9">
    <name type="scientific">Mortierella polycephala</name>
    <dbReference type="NCBI Taxonomy" id="41804"/>
    <lineage>
        <taxon>Eukaryota</taxon>
        <taxon>Fungi</taxon>
        <taxon>Fungi incertae sedis</taxon>
        <taxon>Mucoromycota</taxon>
        <taxon>Mortierellomycotina</taxon>
        <taxon>Mortierellomycetes</taxon>
        <taxon>Mortierellales</taxon>
        <taxon>Mortierellaceae</taxon>
        <taxon>Mortierella</taxon>
    </lineage>
</organism>
<feature type="transmembrane region" description="Helical" evidence="6">
    <location>
        <begin position="6"/>
        <end position="26"/>
    </location>
</feature>
<evidence type="ECO:0000256" key="5">
    <source>
        <dbReference type="SAM" id="MobiDB-lite"/>
    </source>
</evidence>
<feature type="region of interest" description="Disordered" evidence="5">
    <location>
        <begin position="1301"/>
        <end position="1376"/>
    </location>
</feature>
<feature type="region of interest" description="Disordered" evidence="5">
    <location>
        <begin position="1186"/>
        <end position="1221"/>
    </location>
</feature>
<dbReference type="EMBL" id="JAAAJA010000015">
    <property type="protein sequence ID" value="KAG0266584.1"/>
    <property type="molecule type" value="Genomic_DNA"/>
</dbReference>
<dbReference type="SMART" id="SM00042">
    <property type="entry name" value="CUB"/>
    <property type="match status" value="1"/>
</dbReference>
<evidence type="ECO:0000313" key="9">
    <source>
        <dbReference type="Proteomes" id="UP000726737"/>
    </source>
</evidence>
<feature type="compositionally biased region" description="Low complexity" evidence="5">
    <location>
        <begin position="1301"/>
        <end position="1311"/>
    </location>
</feature>
<dbReference type="InterPro" id="IPR056737">
    <property type="entry name" value="Beta-prop_ATRN-MKLN-like"/>
</dbReference>
<keyword evidence="6" id="KW-0472">Membrane</keyword>
<evidence type="ECO:0000256" key="3">
    <source>
        <dbReference type="ARBA" id="ARBA00023157"/>
    </source>
</evidence>